<proteinExistence type="inferred from homology"/>
<dbReference type="Pfam" id="PF02782">
    <property type="entry name" value="FGGY_C"/>
    <property type="match status" value="1"/>
</dbReference>
<dbReference type="SUPFAM" id="SSF53067">
    <property type="entry name" value="Actin-like ATPase domain"/>
    <property type="match status" value="2"/>
</dbReference>
<dbReference type="AlphaFoldDB" id="A0A3D9KAK4"/>
<evidence type="ECO:0000259" key="5">
    <source>
        <dbReference type="Pfam" id="PF02782"/>
    </source>
</evidence>
<dbReference type="EMBL" id="QRDZ01000008">
    <property type="protein sequence ID" value="RED83303.1"/>
    <property type="molecule type" value="Genomic_DNA"/>
</dbReference>
<dbReference type="InterPro" id="IPR000577">
    <property type="entry name" value="Carb_kinase_FGGY"/>
</dbReference>
<dbReference type="CDD" id="cd07770">
    <property type="entry name" value="ASKHA_NBD_FGGY_GntK"/>
    <property type="match status" value="1"/>
</dbReference>
<comment type="caution">
    <text evidence="6">The sequence shown here is derived from an EMBL/GenBank/DDBJ whole genome shotgun (WGS) entry which is preliminary data.</text>
</comment>
<feature type="domain" description="Carbohydrate kinase FGGY N-terminal" evidence="4">
    <location>
        <begin position="7"/>
        <end position="250"/>
    </location>
</feature>
<evidence type="ECO:0000313" key="7">
    <source>
        <dbReference type="Proteomes" id="UP000256977"/>
    </source>
</evidence>
<evidence type="ECO:0000256" key="2">
    <source>
        <dbReference type="ARBA" id="ARBA00022679"/>
    </source>
</evidence>
<keyword evidence="3 6" id="KW-0418">Kinase</keyword>
<dbReference type="Proteomes" id="UP000256977">
    <property type="component" value="Unassembled WGS sequence"/>
</dbReference>
<reference evidence="6 7" key="1">
    <citation type="submission" date="2018-07" db="EMBL/GenBank/DDBJ databases">
        <title>Genomic Encyclopedia of Type Strains, Phase III (KMG-III): the genomes of soil and plant-associated and newly described type strains.</title>
        <authorList>
            <person name="Whitman W."/>
        </authorList>
    </citation>
    <scope>NUCLEOTIDE SEQUENCE [LARGE SCALE GENOMIC DNA]</scope>
    <source>
        <strain evidence="6 7">CECT 7287</strain>
    </source>
</reference>
<organism evidence="6 7">
    <name type="scientific">Cohnella phaseoli</name>
    <dbReference type="NCBI Taxonomy" id="456490"/>
    <lineage>
        <taxon>Bacteria</taxon>
        <taxon>Bacillati</taxon>
        <taxon>Bacillota</taxon>
        <taxon>Bacilli</taxon>
        <taxon>Bacillales</taxon>
        <taxon>Paenibacillaceae</taxon>
        <taxon>Cohnella</taxon>
    </lineage>
</organism>
<dbReference type="PROSITE" id="PS00933">
    <property type="entry name" value="FGGY_KINASES_1"/>
    <property type="match status" value="1"/>
</dbReference>
<protein>
    <submittedName>
        <fullName evidence="6">Gluconate kinase (FGGY family)</fullName>
    </submittedName>
</protein>
<gene>
    <name evidence="6" type="ORF">DFP98_108146</name>
</gene>
<dbReference type="PANTHER" id="PTHR43095">
    <property type="entry name" value="SUGAR KINASE"/>
    <property type="match status" value="1"/>
</dbReference>
<dbReference type="InterPro" id="IPR018484">
    <property type="entry name" value="FGGY_N"/>
</dbReference>
<evidence type="ECO:0000256" key="3">
    <source>
        <dbReference type="ARBA" id="ARBA00022777"/>
    </source>
</evidence>
<dbReference type="InterPro" id="IPR018485">
    <property type="entry name" value="FGGY_C"/>
</dbReference>
<name>A0A3D9KAK4_9BACL</name>
<keyword evidence="7" id="KW-1185">Reference proteome</keyword>
<evidence type="ECO:0000313" key="6">
    <source>
        <dbReference type="EMBL" id="RED83303.1"/>
    </source>
</evidence>
<dbReference type="PIRSF" id="PIRSF000538">
    <property type="entry name" value="GlpK"/>
    <property type="match status" value="1"/>
</dbReference>
<dbReference type="RefSeq" id="WP_116060905.1">
    <property type="nucleotide sequence ID" value="NZ_QRDZ01000008.1"/>
</dbReference>
<dbReference type="InterPro" id="IPR050406">
    <property type="entry name" value="FGGY_Carb_Kinase"/>
</dbReference>
<accession>A0A3D9KAK4</accession>
<dbReference type="OrthoDB" id="9805576at2"/>
<evidence type="ECO:0000259" key="4">
    <source>
        <dbReference type="Pfam" id="PF00370"/>
    </source>
</evidence>
<dbReference type="InterPro" id="IPR043129">
    <property type="entry name" value="ATPase_NBD"/>
</dbReference>
<keyword evidence="2" id="KW-0808">Transferase</keyword>
<dbReference type="Pfam" id="PF00370">
    <property type="entry name" value="FGGY_N"/>
    <property type="match status" value="1"/>
</dbReference>
<dbReference type="PANTHER" id="PTHR43095:SF2">
    <property type="entry name" value="GLUCONOKINASE"/>
    <property type="match status" value="1"/>
</dbReference>
<feature type="domain" description="Carbohydrate kinase FGGY C-terminal" evidence="5">
    <location>
        <begin position="260"/>
        <end position="443"/>
    </location>
</feature>
<sequence>MHNGKAIIGIDIGTTSTKSVVFGEGGSQLASLAVEYPLLQEQPGWAEQEPETILRALAQSVRGALAQSGLSGEDVAAVGFSTAMHSLIAVDENGRPLTRSITWADGRSEPQVRRIREELNGLAIYRRTGTPIHPMSPLPKLMWLREHRPEVWAEARRFVSIKEYVIYRLFGEWAVDPSLASSTGLLSLDTLTWDEEALQAAGLDADKLSDVRPVTYRLQGMDRALADDMGLRPDTPFFLGSSDGALANLGVGAVGPGDTAVTIGTSAAMRMITDKPLTDERMRTFCYSVAHGSYVIGGATNNGAIVLQWMRDSLFGGSKTIEELLKAAAGVSAGADGLLFLPFLSGERAPIYNAEARGTYLGANLGHGQAHFVRAGLEGVLFAVLSVAESLRELAGPASEIRASGGFAKSPLWLQMLADMLGQEVAVPRVTEASAFGAAMMAMQGLGQLADLSSAKEWAPIAQRLQPDSQRHAVYRELFAIYERSRDGLLERFAELTQFQRRSL</sequence>
<dbReference type="Gene3D" id="3.30.420.40">
    <property type="match status" value="2"/>
</dbReference>
<dbReference type="InterPro" id="IPR018483">
    <property type="entry name" value="Carb_kinase_FGGY_CS"/>
</dbReference>
<dbReference type="GO" id="GO:0005975">
    <property type="term" value="P:carbohydrate metabolic process"/>
    <property type="evidence" value="ECO:0007669"/>
    <property type="project" value="InterPro"/>
</dbReference>
<dbReference type="GO" id="GO:0016773">
    <property type="term" value="F:phosphotransferase activity, alcohol group as acceptor"/>
    <property type="evidence" value="ECO:0007669"/>
    <property type="project" value="InterPro"/>
</dbReference>
<evidence type="ECO:0000256" key="1">
    <source>
        <dbReference type="ARBA" id="ARBA00009156"/>
    </source>
</evidence>
<dbReference type="GO" id="GO:0016301">
    <property type="term" value="F:kinase activity"/>
    <property type="evidence" value="ECO:0007669"/>
    <property type="project" value="UniProtKB-KW"/>
</dbReference>
<comment type="similarity">
    <text evidence="1">Belongs to the FGGY kinase family.</text>
</comment>